<dbReference type="OrthoDB" id="10250130at2759"/>
<evidence type="ECO:0000256" key="1">
    <source>
        <dbReference type="ARBA" id="ARBA00022737"/>
    </source>
</evidence>
<dbReference type="PANTHER" id="PTHR47435:SF4">
    <property type="entry name" value="KELCH REPEAT PROTEIN (AFU_ORTHOLOGUE AFUA_5G12780)"/>
    <property type="match status" value="1"/>
</dbReference>
<evidence type="ECO:0000313" key="4">
    <source>
        <dbReference type="Proteomes" id="UP000019487"/>
    </source>
</evidence>
<dbReference type="Gene3D" id="2.120.10.80">
    <property type="entry name" value="Kelch-type beta propeller"/>
    <property type="match status" value="2"/>
</dbReference>
<comment type="caution">
    <text evidence="3">The sequence shown here is derived from an EMBL/GenBank/DDBJ whole genome shotgun (WGS) entry which is preliminary data.</text>
</comment>
<keyword evidence="4" id="KW-1185">Reference proteome</keyword>
<evidence type="ECO:0008006" key="5">
    <source>
        <dbReference type="Google" id="ProtNLM"/>
    </source>
</evidence>
<reference evidence="3 4" key="1">
    <citation type="journal article" date="2014" name="Genome Announc.">
        <title>Draft genome sequence of Sclerotinia borealis, a psychrophilic plant pathogenic fungus.</title>
        <authorList>
            <person name="Mardanov A.V."/>
            <person name="Beletsky A.V."/>
            <person name="Kadnikov V.V."/>
            <person name="Ignatov A.N."/>
            <person name="Ravin N.V."/>
        </authorList>
    </citation>
    <scope>NUCLEOTIDE SEQUENCE [LARGE SCALE GENOMIC DNA]</scope>
    <source>
        <strain evidence="4">F-4157</strain>
    </source>
</reference>
<dbReference type="Proteomes" id="UP000019487">
    <property type="component" value="Unassembled WGS sequence"/>
</dbReference>
<evidence type="ECO:0000313" key="3">
    <source>
        <dbReference type="EMBL" id="ESZ92234.1"/>
    </source>
</evidence>
<keyword evidence="2" id="KW-0408">Iron</keyword>
<sequence length="429" mass="46704">MEPAAVAAAAYGIETAIEGGVAAYYLSKPTLPLKGHLEHVTTTDTLPRSGHTLSVIGDRAYIFGGFGAWGREPINNDIHELHISTDENIGTAILRSIPAVRDGREKKIGTVPLARYDHSATVARNFIFIFGGSGFSPDEGKPLKEHGRLWIFDPLSSKWSFLDSPPNTPFPCNRTNQISTSSLDGSAVFIHGGLSSDGVCLNDLWVFYLEEGKWSKLPDAPGPPRNSSSLTCGRGKLWRFGGCEDSDDADSNPHGSIDFLEYPTGGTLDDVSESMVQGHTSNLKSTCQWETWDVDSSKTSEIPSPRSSAALHFITTGNGRDYLLLALEADDREVLSDIWIYQLPPAQYSSAQMKDVIREKLPGVESHRGDWSRLQISGIEVGADEEKGGAWTGRRRFGSSMTGTKQFMIWGGIGPGNETLGDGWRVIID</sequence>
<dbReference type="STRING" id="1432307.W9CBK8"/>
<gene>
    <name evidence="3" type="ORF">SBOR_7360</name>
</gene>
<organism evidence="3 4">
    <name type="scientific">Sclerotinia borealis (strain F-4128)</name>
    <dbReference type="NCBI Taxonomy" id="1432307"/>
    <lineage>
        <taxon>Eukaryota</taxon>
        <taxon>Fungi</taxon>
        <taxon>Dikarya</taxon>
        <taxon>Ascomycota</taxon>
        <taxon>Pezizomycotina</taxon>
        <taxon>Leotiomycetes</taxon>
        <taxon>Helotiales</taxon>
        <taxon>Sclerotiniaceae</taxon>
        <taxon>Sclerotinia</taxon>
    </lineage>
</organism>
<keyword evidence="1" id="KW-0677">Repeat</keyword>
<dbReference type="EMBL" id="AYSA01000403">
    <property type="protein sequence ID" value="ESZ92234.1"/>
    <property type="molecule type" value="Genomic_DNA"/>
</dbReference>
<dbReference type="HOGENOM" id="CLU_030461_1_1_1"/>
<dbReference type="PANTHER" id="PTHR47435">
    <property type="entry name" value="KELCH REPEAT PROTEIN (AFU_ORTHOLOGUE AFUA_5G12780)"/>
    <property type="match status" value="1"/>
</dbReference>
<dbReference type="InterPro" id="IPR015915">
    <property type="entry name" value="Kelch-typ_b-propeller"/>
</dbReference>
<dbReference type="Pfam" id="PF24681">
    <property type="entry name" value="Kelch_KLHDC2_KLHL20_DRC7"/>
    <property type="match status" value="1"/>
</dbReference>
<protein>
    <recommendedName>
        <fullName evidence="5">Kelch domain-containing protein</fullName>
    </recommendedName>
</protein>
<dbReference type="AlphaFoldDB" id="W9CBK8"/>
<dbReference type="GO" id="GO:0019760">
    <property type="term" value="P:glucosinolate metabolic process"/>
    <property type="evidence" value="ECO:0007669"/>
    <property type="project" value="UniProtKB-ARBA"/>
</dbReference>
<name>W9CBK8_SCLBF</name>
<dbReference type="SUPFAM" id="SSF117281">
    <property type="entry name" value="Kelch motif"/>
    <property type="match status" value="1"/>
</dbReference>
<dbReference type="InterPro" id="IPR006652">
    <property type="entry name" value="Kelch_1"/>
</dbReference>
<evidence type="ECO:0000256" key="2">
    <source>
        <dbReference type="ARBA" id="ARBA00023004"/>
    </source>
</evidence>
<dbReference type="SMART" id="SM00612">
    <property type="entry name" value="Kelch"/>
    <property type="match status" value="1"/>
</dbReference>
<proteinExistence type="predicted"/>
<accession>W9CBK8</accession>